<evidence type="ECO:0000256" key="2">
    <source>
        <dbReference type="ARBA" id="ARBA00022475"/>
    </source>
</evidence>
<evidence type="ECO:0000313" key="8">
    <source>
        <dbReference type="Proteomes" id="UP000430272"/>
    </source>
</evidence>
<dbReference type="GO" id="GO:0009246">
    <property type="term" value="P:enterobacterial common antigen biosynthetic process"/>
    <property type="evidence" value="ECO:0007669"/>
    <property type="project" value="InterPro"/>
</dbReference>
<dbReference type="Proteomes" id="UP000430272">
    <property type="component" value="Unassembled WGS sequence"/>
</dbReference>
<dbReference type="CDD" id="cd13125">
    <property type="entry name" value="MATE_like_10"/>
    <property type="match status" value="1"/>
</dbReference>
<dbReference type="Pfam" id="PF01943">
    <property type="entry name" value="Polysacc_synt"/>
    <property type="match status" value="1"/>
</dbReference>
<feature type="transmembrane region" description="Helical" evidence="6">
    <location>
        <begin position="46"/>
        <end position="66"/>
    </location>
</feature>
<comment type="caution">
    <text evidence="7">The sequence shown here is derived from an EMBL/GenBank/DDBJ whole genome shotgun (WGS) entry which is preliminary data.</text>
</comment>
<evidence type="ECO:0000256" key="4">
    <source>
        <dbReference type="ARBA" id="ARBA00022989"/>
    </source>
</evidence>
<reference evidence="7 8" key="1">
    <citation type="submission" date="2019-12" db="EMBL/GenBank/DDBJ databases">
        <title>Genomic-based taxomic classification of the family Erythrobacteraceae.</title>
        <authorList>
            <person name="Xu L."/>
        </authorList>
    </citation>
    <scope>NUCLEOTIDE SEQUENCE [LARGE SCALE GENOMIC DNA]</scope>
    <source>
        <strain evidence="7 8">JCM 17468</strain>
    </source>
</reference>
<dbReference type="EMBL" id="WTYD01000002">
    <property type="protein sequence ID" value="MXO54677.1"/>
    <property type="molecule type" value="Genomic_DNA"/>
</dbReference>
<sequence>MSLIRTSALNGMATVVRMASAIVINKVLAVLVGPSGYAVIGQFQNLFSVVVTFATGAINTGVTKGTAAYGTDPDRQRVLWRTAATVVLGASLVVAIAVVVFSRQLAEGFLGGADRAGVMIWAAISIIPISFNALLLAIMNGLKDVRRYVLSNIAGSILALLLTGGLAWYRGLEGALIALSLNQAVVIVVTVMLVRRCEWFEPRKWFGALNSRELRGLGRYTLMAATTAIVGPVSLLLVRYILIERFGFAFAGYWDAMWRISLIYLTLITTTLTLYYLPRIAELRDWEELHAELRQVLRLAVPAVAVLALGIFFLRDIAIALLFSDSFAPMEQLFAWQLSGDVLKITAWVFAFLMIGRGLVVEFILTEILGALVFVLATWLLTPVMGFTGVAAAHCLNYAIYLLVVAWLTVGTPDRRKRLLAITE</sequence>
<keyword evidence="4 6" id="KW-1133">Transmembrane helix</keyword>
<evidence type="ECO:0000256" key="3">
    <source>
        <dbReference type="ARBA" id="ARBA00022692"/>
    </source>
</evidence>
<dbReference type="PANTHER" id="PTHR30250:SF30">
    <property type="entry name" value="LIPID III FLIPPASE"/>
    <property type="match status" value="1"/>
</dbReference>
<dbReference type="OrthoDB" id="9769862at2"/>
<evidence type="ECO:0000256" key="1">
    <source>
        <dbReference type="ARBA" id="ARBA00004651"/>
    </source>
</evidence>
<comment type="subcellular location">
    <subcellularLocation>
        <location evidence="1">Cell membrane</location>
        <topology evidence="1">Multi-pass membrane protein</topology>
    </subcellularLocation>
</comment>
<feature type="transmembrane region" description="Helical" evidence="6">
    <location>
        <begin position="78"/>
        <end position="100"/>
    </location>
</feature>
<feature type="transmembrane region" description="Helical" evidence="6">
    <location>
        <begin position="387"/>
        <end position="410"/>
    </location>
</feature>
<organism evidence="7 8">
    <name type="scientific">Qipengyuania pelagi</name>
    <dbReference type="NCBI Taxonomy" id="994320"/>
    <lineage>
        <taxon>Bacteria</taxon>
        <taxon>Pseudomonadati</taxon>
        <taxon>Pseudomonadota</taxon>
        <taxon>Alphaproteobacteria</taxon>
        <taxon>Sphingomonadales</taxon>
        <taxon>Erythrobacteraceae</taxon>
        <taxon>Qipengyuania</taxon>
    </lineage>
</organism>
<dbReference type="GO" id="GO:0005886">
    <property type="term" value="C:plasma membrane"/>
    <property type="evidence" value="ECO:0007669"/>
    <property type="project" value="UniProtKB-SubCell"/>
</dbReference>
<accession>A0A844YB87</accession>
<proteinExistence type="predicted"/>
<dbReference type="PANTHER" id="PTHR30250">
    <property type="entry name" value="PST FAMILY PREDICTED COLANIC ACID TRANSPORTER"/>
    <property type="match status" value="1"/>
</dbReference>
<keyword evidence="2" id="KW-1003">Cell membrane</keyword>
<feature type="transmembrane region" description="Helical" evidence="6">
    <location>
        <begin position="175"/>
        <end position="194"/>
    </location>
</feature>
<feature type="transmembrane region" description="Helical" evidence="6">
    <location>
        <begin position="334"/>
        <end position="353"/>
    </location>
</feature>
<protein>
    <submittedName>
        <fullName evidence="7">Oligosaccharide flippase family protein</fullName>
    </submittedName>
</protein>
<keyword evidence="5 6" id="KW-0472">Membrane</keyword>
<dbReference type="AlphaFoldDB" id="A0A844YB87"/>
<evidence type="ECO:0000313" key="7">
    <source>
        <dbReference type="EMBL" id="MXO54677.1"/>
    </source>
</evidence>
<keyword evidence="8" id="KW-1185">Reference proteome</keyword>
<dbReference type="InterPro" id="IPR002797">
    <property type="entry name" value="Polysacc_synth"/>
</dbReference>
<gene>
    <name evidence="7" type="ORF">GRI47_11765</name>
</gene>
<dbReference type="InterPro" id="IPR044550">
    <property type="entry name" value="WzxE"/>
</dbReference>
<feature type="transmembrane region" description="Helical" evidence="6">
    <location>
        <begin position="257"/>
        <end position="278"/>
    </location>
</feature>
<keyword evidence="3 6" id="KW-0812">Transmembrane</keyword>
<feature type="transmembrane region" description="Helical" evidence="6">
    <location>
        <begin position="299"/>
        <end position="322"/>
    </location>
</feature>
<name>A0A844YB87_9SPHN</name>
<feature type="transmembrane region" description="Helical" evidence="6">
    <location>
        <begin position="120"/>
        <end position="142"/>
    </location>
</feature>
<dbReference type="InterPro" id="IPR050833">
    <property type="entry name" value="Poly_Biosynth_Transport"/>
</dbReference>
<evidence type="ECO:0000256" key="6">
    <source>
        <dbReference type="SAM" id="Phobius"/>
    </source>
</evidence>
<dbReference type="RefSeq" id="WP_160661573.1">
    <property type="nucleotide sequence ID" value="NZ_BAABDV010000001.1"/>
</dbReference>
<feature type="transmembrane region" description="Helical" evidence="6">
    <location>
        <begin position="220"/>
        <end position="242"/>
    </location>
</feature>
<evidence type="ECO:0000256" key="5">
    <source>
        <dbReference type="ARBA" id="ARBA00023136"/>
    </source>
</evidence>
<feature type="transmembrane region" description="Helical" evidence="6">
    <location>
        <begin position="21"/>
        <end position="40"/>
    </location>
</feature>
<feature type="transmembrane region" description="Helical" evidence="6">
    <location>
        <begin position="149"/>
        <end position="169"/>
    </location>
</feature>
<feature type="transmembrane region" description="Helical" evidence="6">
    <location>
        <begin position="360"/>
        <end position="381"/>
    </location>
</feature>